<gene>
    <name evidence="6" type="primary">Btbd6</name>
    <name evidence="6" type="ORF">AWC38_SpisGene17476</name>
</gene>
<evidence type="ECO:0000259" key="5">
    <source>
        <dbReference type="PROSITE" id="PS50097"/>
    </source>
</evidence>
<protein>
    <submittedName>
        <fullName evidence="6">BTB/POZ domain-containing protein 6</fullName>
    </submittedName>
</protein>
<accession>A0A2B4RLX8</accession>
<dbReference type="Pfam" id="PF00651">
    <property type="entry name" value="BTB"/>
    <property type="match status" value="2"/>
</dbReference>
<evidence type="ECO:0000256" key="1">
    <source>
        <dbReference type="ARBA" id="ARBA00004496"/>
    </source>
</evidence>
<dbReference type="OrthoDB" id="6425912at2759"/>
<keyword evidence="7" id="KW-1185">Reference proteome</keyword>
<reference evidence="7" key="1">
    <citation type="journal article" date="2017" name="bioRxiv">
        <title>Comparative analysis of the genomes of Stylophora pistillata and Acropora digitifera provides evidence for extensive differences between species of corals.</title>
        <authorList>
            <person name="Voolstra C.R."/>
            <person name="Li Y."/>
            <person name="Liew Y.J."/>
            <person name="Baumgarten S."/>
            <person name="Zoccola D."/>
            <person name="Flot J.-F."/>
            <person name="Tambutte S."/>
            <person name="Allemand D."/>
            <person name="Aranda M."/>
        </authorList>
    </citation>
    <scope>NUCLEOTIDE SEQUENCE [LARGE SCALE GENOMIC DNA]</scope>
</reference>
<keyword evidence="3" id="KW-0963">Cytoplasm</keyword>
<dbReference type="Gene3D" id="2.60.120.820">
    <property type="entry name" value="PHR domain"/>
    <property type="match status" value="2"/>
</dbReference>
<dbReference type="InterPro" id="IPR000210">
    <property type="entry name" value="BTB/POZ_dom"/>
</dbReference>
<dbReference type="Proteomes" id="UP000225706">
    <property type="component" value="Unassembled WGS sequence"/>
</dbReference>
<dbReference type="PANTHER" id="PTHR45774:SF3">
    <property type="entry name" value="BTB (POZ) DOMAIN-CONTAINING 2B-RELATED"/>
    <property type="match status" value="1"/>
</dbReference>
<dbReference type="PROSITE" id="PS50097">
    <property type="entry name" value="BTB"/>
    <property type="match status" value="1"/>
</dbReference>
<comment type="subcellular location">
    <subcellularLocation>
        <location evidence="1">Cytoplasm</location>
    </subcellularLocation>
</comment>
<dbReference type="InterPro" id="IPR012983">
    <property type="entry name" value="PHR"/>
</dbReference>
<dbReference type="GO" id="GO:0005829">
    <property type="term" value="C:cytosol"/>
    <property type="evidence" value="ECO:0007669"/>
    <property type="project" value="TreeGrafter"/>
</dbReference>
<dbReference type="InterPro" id="IPR038648">
    <property type="entry name" value="PHR_sf"/>
</dbReference>
<comment type="caution">
    <text evidence="6">The sequence shown here is derived from an EMBL/GenBank/DDBJ whole genome shotgun (WGS) entry which is preliminary data.</text>
</comment>
<dbReference type="GO" id="GO:0022008">
    <property type="term" value="P:neurogenesis"/>
    <property type="evidence" value="ECO:0007669"/>
    <property type="project" value="TreeGrafter"/>
</dbReference>
<evidence type="ECO:0000313" key="6">
    <source>
        <dbReference type="EMBL" id="PFX18176.1"/>
    </source>
</evidence>
<dbReference type="FunFam" id="1.25.40.420:FF:000008">
    <property type="entry name" value="BTB/POZ domain-containing protein POB1"/>
    <property type="match status" value="1"/>
</dbReference>
<sequence length="776" mass="88062">MYSDEVNLSGSNVMRVLYLAKKYMVPSLAEKCAEYLLNNLDPSNVFCILPSALKYEEKDLVDRCWELIDDQMEQAAKSDGFFTIERSLLEAVVSRDTLTIEEIDLFKAIDLWASKECKRQGIEVDGTTKRKILGEEIVKAIRFPIMDQEDFDDFVLDSDILNPHEVKALVKYRSSVLRLPLGFSEKRRSSVPRTCGEMLPCFRFQTITSMTDNDDQRSMTRAIEFSVDSKILLRGVCLCGGNNDNSVELSLSNDLSKLAHVSGTFSTRFYRTTKLRYSAYQILFEKEIVLRENTTYRLEASCVVDGKAKKLARSSCLDLSPINYNWVEKFRGTTENDKAMSVVKKSWQFTKLSIKERSKFIFNNDLFSDVKFVVRTTDGGSERKQVIPAHKLVLSISSPVFEAMFYGELVETKDSIELPDCEYESLLEFFRFMYSDEVNLSGINVMGVLYLAKKYMVPSVANKCAEYLLQNLDPSNVFGILPSAQKYEEKDLVERCWKVIDENTEQAAESEGFFAIERSLLESVVTRDTLTIEEINLFKAVDSWATRECGRQGLEADGLTKRRVLGEEIVKAIRFPVMNQKDFAKTVLDSDILNPDEVKKLIKYLNSALCVPVGFPEKIRSSVPRACGEIHRCFRFLRGRNLFPDQLEANGSRVVEVSVDRKILLQGVCLCGGGKDNPVELSLWNNQSQLAHLSGKFSSNNFEDTNFGGYHTYQILFDKEIVLRGNTTYRIEARVGHPVSWCGEGVISSVTCSGIKFTFQSIAGKDFPTLLFSKLL</sequence>
<dbReference type="Gene3D" id="1.25.40.420">
    <property type="match status" value="2"/>
</dbReference>
<evidence type="ECO:0000313" key="7">
    <source>
        <dbReference type="Proteomes" id="UP000225706"/>
    </source>
</evidence>
<proteinExistence type="predicted"/>
<feature type="domain" description="BTB" evidence="5">
    <location>
        <begin position="368"/>
        <end position="442"/>
    </location>
</feature>
<organism evidence="6 7">
    <name type="scientific">Stylophora pistillata</name>
    <name type="common">Smooth cauliflower coral</name>
    <dbReference type="NCBI Taxonomy" id="50429"/>
    <lineage>
        <taxon>Eukaryota</taxon>
        <taxon>Metazoa</taxon>
        <taxon>Cnidaria</taxon>
        <taxon>Anthozoa</taxon>
        <taxon>Hexacorallia</taxon>
        <taxon>Scleractinia</taxon>
        <taxon>Astrocoeniina</taxon>
        <taxon>Pocilloporidae</taxon>
        <taxon>Stylophora</taxon>
    </lineage>
</organism>
<dbReference type="Gene3D" id="3.30.710.10">
    <property type="entry name" value="Potassium Channel Kv1.1, Chain A"/>
    <property type="match status" value="2"/>
</dbReference>
<comment type="pathway">
    <text evidence="2">Protein modification; protein ubiquitination.</text>
</comment>
<evidence type="ECO:0000256" key="2">
    <source>
        <dbReference type="ARBA" id="ARBA00004906"/>
    </source>
</evidence>
<dbReference type="InterPro" id="IPR011333">
    <property type="entry name" value="SKP1/BTB/POZ_sf"/>
</dbReference>
<evidence type="ECO:0000256" key="3">
    <source>
        <dbReference type="ARBA" id="ARBA00022490"/>
    </source>
</evidence>
<dbReference type="PANTHER" id="PTHR45774">
    <property type="entry name" value="BTB/POZ DOMAIN-CONTAINING"/>
    <property type="match status" value="1"/>
</dbReference>
<dbReference type="SUPFAM" id="SSF54695">
    <property type="entry name" value="POZ domain"/>
    <property type="match status" value="2"/>
</dbReference>
<keyword evidence="4" id="KW-0833">Ubl conjugation pathway</keyword>
<dbReference type="Pfam" id="PF07707">
    <property type="entry name" value="BACK"/>
    <property type="match status" value="2"/>
</dbReference>
<dbReference type="EMBL" id="LSMT01000426">
    <property type="protein sequence ID" value="PFX18176.1"/>
    <property type="molecule type" value="Genomic_DNA"/>
</dbReference>
<name>A0A2B4RLX8_STYPI</name>
<dbReference type="AlphaFoldDB" id="A0A2B4RLX8"/>
<dbReference type="InterPro" id="IPR011705">
    <property type="entry name" value="BACK"/>
</dbReference>
<dbReference type="Pfam" id="PF08005">
    <property type="entry name" value="PHR"/>
    <property type="match status" value="2"/>
</dbReference>
<dbReference type="SMART" id="SM00225">
    <property type="entry name" value="BTB"/>
    <property type="match status" value="1"/>
</dbReference>
<evidence type="ECO:0000256" key="4">
    <source>
        <dbReference type="ARBA" id="ARBA00022786"/>
    </source>
</evidence>
<dbReference type="SMART" id="SM00875">
    <property type="entry name" value="BACK"/>
    <property type="match status" value="2"/>
</dbReference>